<feature type="transmembrane region" description="Helical" evidence="13">
    <location>
        <begin position="113"/>
        <end position="133"/>
    </location>
</feature>
<keyword evidence="12 13" id="KW-0472">Membrane</keyword>
<keyword evidence="9" id="KW-0249">Electron transport</keyword>
<keyword evidence="11" id="KW-0408">Iron</keyword>
<feature type="transmembrane region" description="Helical" evidence="13">
    <location>
        <begin position="53"/>
        <end position="74"/>
    </location>
</feature>
<evidence type="ECO:0000256" key="11">
    <source>
        <dbReference type="ARBA" id="ARBA00023004"/>
    </source>
</evidence>
<proteinExistence type="inferred from homology"/>
<dbReference type="InterPro" id="IPR016174">
    <property type="entry name" value="Di-haem_cyt_TM"/>
</dbReference>
<dbReference type="SUPFAM" id="SSF81342">
    <property type="entry name" value="Transmembrane di-heme cytochromes"/>
    <property type="match status" value="1"/>
</dbReference>
<evidence type="ECO:0000313" key="15">
    <source>
        <dbReference type="EMBL" id="MBD7975955.1"/>
    </source>
</evidence>
<comment type="caution">
    <text evidence="15">The sequence shown here is derived from an EMBL/GenBank/DDBJ whole genome shotgun (WGS) entry which is preliminary data.</text>
</comment>
<comment type="similarity">
    <text evidence="3">Belongs to the formate dehydrogenase gamma subunit family.</text>
</comment>
<protein>
    <submittedName>
        <fullName evidence="15">Formate dehydrogenase subunit gamma</fullName>
    </submittedName>
</protein>
<dbReference type="Gene3D" id="1.20.950.20">
    <property type="entry name" value="Transmembrane di-heme cytochromes, Chain C"/>
    <property type="match status" value="1"/>
</dbReference>
<keyword evidence="6" id="KW-0349">Heme</keyword>
<keyword evidence="10 13" id="KW-1133">Transmembrane helix</keyword>
<evidence type="ECO:0000256" key="13">
    <source>
        <dbReference type="SAM" id="Phobius"/>
    </source>
</evidence>
<evidence type="ECO:0000256" key="10">
    <source>
        <dbReference type="ARBA" id="ARBA00022989"/>
    </source>
</evidence>
<dbReference type="Pfam" id="PF01292">
    <property type="entry name" value="Ni_hydr_CYTB"/>
    <property type="match status" value="1"/>
</dbReference>
<evidence type="ECO:0000256" key="6">
    <source>
        <dbReference type="ARBA" id="ARBA00022617"/>
    </source>
</evidence>
<keyword evidence="8" id="KW-0479">Metal-binding</keyword>
<dbReference type="RefSeq" id="WP_251834737.1">
    <property type="nucleotide sequence ID" value="NZ_JACSQG010000001.1"/>
</dbReference>
<dbReference type="InterPro" id="IPR006471">
    <property type="entry name" value="Formate_DH_gsu"/>
</dbReference>
<feature type="transmembrane region" description="Helical" evidence="13">
    <location>
        <begin position="153"/>
        <end position="174"/>
    </location>
</feature>
<comment type="cofactor">
    <cofactor evidence="1">
        <name>heme</name>
        <dbReference type="ChEBI" id="CHEBI:30413"/>
    </cofactor>
</comment>
<dbReference type="Proteomes" id="UP000611945">
    <property type="component" value="Unassembled WGS sequence"/>
</dbReference>
<evidence type="ECO:0000256" key="3">
    <source>
        <dbReference type="ARBA" id="ARBA00010747"/>
    </source>
</evidence>
<reference evidence="15 16" key="1">
    <citation type="submission" date="2020-08" db="EMBL/GenBank/DDBJ databases">
        <title>A Genomic Blueprint of the Chicken Gut Microbiome.</title>
        <authorList>
            <person name="Gilroy R."/>
            <person name="Ravi A."/>
            <person name="Getino M."/>
            <person name="Pursley I."/>
            <person name="Horton D.L."/>
            <person name="Alikhan N.-F."/>
            <person name="Baker D."/>
            <person name="Gharbi K."/>
            <person name="Hall N."/>
            <person name="Watson M."/>
            <person name="Adriaenssens E.M."/>
            <person name="Foster-Nyarko E."/>
            <person name="Jarju S."/>
            <person name="Secka A."/>
            <person name="Antonio M."/>
            <person name="Oren A."/>
            <person name="Chaudhuri R."/>
            <person name="La Ragione R.M."/>
            <person name="Hildebrand F."/>
            <person name="Pallen M.J."/>
        </authorList>
    </citation>
    <scope>NUCLEOTIDE SEQUENCE [LARGE SCALE GENOMIC DNA]</scope>
    <source>
        <strain evidence="15 16">Sa2CUA2</strain>
    </source>
</reference>
<dbReference type="InterPro" id="IPR051817">
    <property type="entry name" value="FDH_cytochrome_b556_subunit"/>
</dbReference>
<evidence type="ECO:0000256" key="7">
    <source>
        <dbReference type="ARBA" id="ARBA00022692"/>
    </source>
</evidence>
<comment type="subcellular location">
    <subcellularLocation>
        <location evidence="2">Cell membrane</location>
        <topology evidence="2">Multi-pass membrane protein</topology>
    </subcellularLocation>
</comment>
<evidence type="ECO:0000256" key="8">
    <source>
        <dbReference type="ARBA" id="ARBA00022723"/>
    </source>
</evidence>
<evidence type="ECO:0000256" key="1">
    <source>
        <dbReference type="ARBA" id="ARBA00001971"/>
    </source>
</evidence>
<evidence type="ECO:0000256" key="12">
    <source>
        <dbReference type="ARBA" id="ARBA00023136"/>
    </source>
</evidence>
<keyword evidence="16" id="KW-1185">Reference proteome</keyword>
<sequence length="221" mass="25762">MKEEILRYTRLDRTNHWLVAILFLCAGLSGLALFHPWLFGLSGLFGGGTWTRILHPIFGVVMFILFLFMAVRFAGHNLLDRNDRQWLKQINDVVANREERLPEVGRYNAGQKVLFWVLLLCLLVLLVTGILMWQEFFGDYFPVTAARWASLLHAFAAFVLILSIIVHVYSGIWVKGSMYGMFHGWVSRAWARKHHLAWYRQVNGESESDLERTPPRRQPYR</sequence>
<dbReference type="PANTHER" id="PTHR30074:SF5">
    <property type="entry name" value="FORMATE DEHYDROGENASE, NITRATE-INDUCIBLE, CYTOCHROME B556(FDN) SUBUNIT"/>
    <property type="match status" value="1"/>
</dbReference>
<keyword evidence="4" id="KW-0813">Transport</keyword>
<dbReference type="InterPro" id="IPR011577">
    <property type="entry name" value="Cyt_b561_bac/Ni-Hgenase"/>
</dbReference>
<evidence type="ECO:0000313" key="16">
    <source>
        <dbReference type="Proteomes" id="UP000611945"/>
    </source>
</evidence>
<evidence type="ECO:0000256" key="5">
    <source>
        <dbReference type="ARBA" id="ARBA00022475"/>
    </source>
</evidence>
<organism evidence="15 16">
    <name type="scientific">Serpens gallinarum</name>
    <dbReference type="NCBI Taxonomy" id="2763075"/>
    <lineage>
        <taxon>Bacteria</taxon>
        <taxon>Pseudomonadati</taxon>
        <taxon>Pseudomonadota</taxon>
        <taxon>Gammaproteobacteria</taxon>
        <taxon>Pseudomonadales</taxon>
        <taxon>Pseudomonadaceae</taxon>
        <taxon>Pseudomonas</taxon>
    </lineage>
</organism>
<gene>
    <name evidence="15" type="ORF">H9642_01990</name>
</gene>
<dbReference type="NCBIfam" id="TIGR01583">
    <property type="entry name" value="formate-DH-gamm"/>
    <property type="match status" value="1"/>
</dbReference>
<name>A0ABR8TJK6_9PSED</name>
<evidence type="ECO:0000256" key="9">
    <source>
        <dbReference type="ARBA" id="ARBA00022982"/>
    </source>
</evidence>
<evidence type="ECO:0000256" key="4">
    <source>
        <dbReference type="ARBA" id="ARBA00022448"/>
    </source>
</evidence>
<feature type="domain" description="Cytochrome b561 bacterial/Ni-hydrogenase" evidence="14">
    <location>
        <begin position="7"/>
        <end position="183"/>
    </location>
</feature>
<evidence type="ECO:0000259" key="14">
    <source>
        <dbReference type="Pfam" id="PF01292"/>
    </source>
</evidence>
<feature type="transmembrane region" description="Helical" evidence="13">
    <location>
        <begin position="17"/>
        <end position="38"/>
    </location>
</feature>
<dbReference type="PANTHER" id="PTHR30074">
    <property type="entry name" value="FORMATE DEHYDROGENASE, NITRATE-INDUCIBLE, CYTOCHROME B556 FDN SUBUNIT"/>
    <property type="match status" value="1"/>
</dbReference>
<evidence type="ECO:0000256" key="2">
    <source>
        <dbReference type="ARBA" id="ARBA00004651"/>
    </source>
</evidence>
<keyword evidence="5" id="KW-1003">Cell membrane</keyword>
<dbReference type="EMBL" id="JACSQG010000001">
    <property type="protein sequence ID" value="MBD7975955.1"/>
    <property type="molecule type" value="Genomic_DNA"/>
</dbReference>
<accession>A0ABR8TJK6</accession>
<keyword evidence="7 13" id="KW-0812">Transmembrane</keyword>